<dbReference type="SUPFAM" id="SSF46785">
    <property type="entry name" value="Winged helix' DNA-binding domain"/>
    <property type="match status" value="1"/>
</dbReference>
<dbReference type="InterPro" id="IPR036390">
    <property type="entry name" value="WH_DNA-bd_sf"/>
</dbReference>
<proteinExistence type="predicted"/>
<dbReference type="CDD" id="cd00090">
    <property type="entry name" value="HTH_ARSR"/>
    <property type="match status" value="1"/>
</dbReference>
<dbReference type="OrthoDB" id="5949858at2"/>
<dbReference type="Gene3D" id="6.10.140.2180">
    <property type="match status" value="1"/>
</dbReference>
<gene>
    <name evidence="2" type="ORF">SAMN04488107_2604</name>
</gene>
<dbReference type="SMART" id="SM00418">
    <property type="entry name" value="HTH_ARSR"/>
    <property type="match status" value="1"/>
</dbReference>
<feature type="domain" description="HTH arsR-type" evidence="1">
    <location>
        <begin position="2"/>
        <end position="85"/>
    </location>
</feature>
<organism evidence="2 3">
    <name type="scientific">Geodermatophilus saharensis</name>
    <dbReference type="NCBI Taxonomy" id="1137994"/>
    <lineage>
        <taxon>Bacteria</taxon>
        <taxon>Bacillati</taxon>
        <taxon>Actinomycetota</taxon>
        <taxon>Actinomycetes</taxon>
        <taxon>Geodermatophilales</taxon>
        <taxon>Geodermatophilaceae</taxon>
        <taxon>Geodermatophilus</taxon>
    </lineage>
</organism>
<evidence type="ECO:0000259" key="1">
    <source>
        <dbReference type="SMART" id="SM00418"/>
    </source>
</evidence>
<dbReference type="GO" id="GO:0003700">
    <property type="term" value="F:DNA-binding transcription factor activity"/>
    <property type="evidence" value="ECO:0007669"/>
    <property type="project" value="InterPro"/>
</dbReference>
<keyword evidence="3" id="KW-1185">Reference proteome</keyword>
<dbReference type="RefSeq" id="WP_089404311.1">
    <property type="nucleotide sequence ID" value="NZ_FZOH01000004.1"/>
</dbReference>
<reference evidence="3" key="1">
    <citation type="submission" date="2017-06" db="EMBL/GenBank/DDBJ databases">
        <authorList>
            <person name="Varghese N."/>
            <person name="Submissions S."/>
        </authorList>
    </citation>
    <scope>NUCLEOTIDE SEQUENCE [LARGE SCALE GENOMIC DNA]</scope>
    <source>
        <strain evidence="3">DSM 45423</strain>
    </source>
</reference>
<dbReference type="AlphaFoldDB" id="A0A239EJG7"/>
<dbReference type="InterPro" id="IPR036388">
    <property type="entry name" value="WH-like_DNA-bd_sf"/>
</dbReference>
<protein>
    <submittedName>
        <fullName evidence="2">Helix-turn-helix domain-containing protein</fullName>
    </submittedName>
</protein>
<dbReference type="EMBL" id="FZOH01000004">
    <property type="protein sequence ID" value="SNS44910.1"/>
    <property type="molecule type" value="Genomic_DNA"/>
</dbReference>
<dbReference type="Proteomes" id="UP000198386">
    <property type="component" value="Unassembled WGS sequence"/>
</dbReference>
<accession>A0A239EJG7</accession>
<sequence length="179" mass="19313">MATADLLLHPVRLRVVQALLGDRTLTTGELHTELPDVPAATLYRHVAVLADAGVLEVVAERRVRGSTERTYRLVVAAASVGPAEAAAMSPDEHRRAFGTFVAALLADFDRWLGRAAEEPGGPDPARDGVGYRMTGLWLDDDEFAGLLDDVRAVLRARLDNAPGPGRRRRLVGTVFLPAD</sequence>
<evidence type="ECO:0000313" key="2">
    <source>
        <dbReference type="EMBL" id="SNS44910.1"/>
    </source>
</evidence>
<name>A0A239EJG7_9ACTN</name>
<dbReference type="InterPro" id="IPR011991">
    <property type="entry name" value="ArsR-like_HTH"/>
</dbReference>
<dbReference type="InterPro" id="IPR001845">
    <property type="entry name" value="HTH_ArsR_DNA-bd_dom"/>
</dbReference>
<dbReference type="Pfam" id="PF12840">
    <property type="entry name" value="HTH_20"/>
    <property type="match status" value="1"/>
</dbReference>
<dbReference type="Gene3D" id="1.10.10.10">
    <property type="entry name" value="Winged helix-like DNA-binding domain superfamily/Winged helix DNA-binding domain"/>
    <property type="match status" value="1"/>
</dbReference>
<evidence type="ECO:0000313" key="3">
    <source>
        <dbReference type="Proteomes" id="UP000198386"/>
    </source>
</evidence>